<dbReference type="GeneID" id="179114"/>
<feature type="region of interest" description="Disordered" evidence="2">
    <location>
        <begin position="776"/>
        <end position="1106"/>
    </location>
</feature>
<protein>
    <submittedName>
        <fullName evidence="3">GEX Interacting protein</fullName>
    </submittedName>
</protein>
<accession>O16310</accession>
<dbReference type="OMA" id="KYERDSW"/>
<feature type="compositionally biased region" description="Basic and acidic residues" evidence="2">
    <location>
        <begin position="877"/>
        <end position="897"/>
    </location>
</feature>
<feature type="compositionally biased region" description="Low complexity" evidence="2">
    <location>
        <begin position="995"/>
        <end position="1012"/>
    </location>
</feature>
<evidence type="ECO:0000313" key="4">
    <source>
        <dbReference type="Proteomes" id="UP000001940"/>
    </source>
</evidence>
<feature type="region of interest" description="Disordered" evidence="2">
    <location>
        <begin position="1"/>
        <end position="53"/>
    </location>
</feature>
<dbReference type="IntAct" id="O16310">
    <property type="interactions" value="1"/>
</dbReference>
<feature type="compositionally biased region" description="Basic and acidic residues" evidence="2">
    <location>
        <begin position="776"/>
        <end position="786"/>
    </location>
</feature>
<feature type="region of interest" description="Disordered" evidence="2">
    <location>
        <begin position="684"/>
        <end position="731"/>
    </location>
</feature>
<evidence type="ECO:0000313" key="3">
    <source>
        <dbReference type="EMBL" id="CCD63090.1"/>
    </source>
</evidence>
<feature type="compositionally biased region" description="Polar residues" evidence="2">
    <location>
        <begin position="974"/>
        <end position="983"/>
    </location>
</feature>
<feature type="coiled-coil region" evidence="1">
    <location>
        <begin position="434"/>
        <end position="546"/>
    </location>
</feature>
<dbReference type="eggNOG" id="ENOG502TGSV">
    <property type="taxonomic scope" value="Eukaryota"/>
</dbReference>
<dbReference type="FunCoup" id="O16310">
    <property type="interactions" value="1565"/>
</dbReference>
<dbReference type="PIR" id="T31742">
    <property type="entry name" value="T31742"/>
</dbReference>
<feature type="compositionally biased region" description="Pro residues" evidence="2">
    <location>
        <begin position="1038"/>
        <end position="1049"/>
    </location>
</feature>
<dbReference type="UCSC" id="C05C8.4">
    <property type="organism name" value="c. elegans"/>
</dbReference>
<name>O16310_CAEEL</name>
<evidence type="ECO:0000256" key="1">
    <source>
        <dbReference type="SAM" id="Coils"/>
    </source>
</evidence>
<dbReference type="Proteomes" id="UP000001940">
    <property type="component" value="Chromosome V"/>
</dbReference>
<organism evidence="3 4">
    <name type="scientific">Caenorhabditis elegans</name>
    <dbReference type="NCBI Taxonomy" id="6239"/>
    <lineage>
        <taxon>Eukaryota</taxon>
        <taxon>Metazoa</taxon>
        <taxon>Ecdysozoa</taxon>
        <taxon>Nematoda</taxon>
        <taxon>Chromadorea</taxon>
        <taxon>Rhabditida</taxon>
        <taxon>Rhabditina</taxon>
        <taxon>Rhabditomorpha</taxon>
        <taxon>Rhabditoidea</taxon>
        <taxon>Rhabditidae</taxon>
        <taxon>Peloderinae</taxon>
        <taxon>Caenorhabditis</taxon>
    </lineage>
</organism>
<keyword evidence="6" id="KW-1267">Proteomics identification</keyword>
<dbReference type="PeptideAtlas" id="O16310"/>
<feature type="compositionally biased region" description="Low complexity" evidence="2">
    <location>
        <begin position="963"/>
        <end position="973"/>
    </location>
</feature>
<dbReference type="OrthoDB" id="5830698at2759"/>
<feature type="compositionally biased region" description="Basic and acidic residues" evidence="2">
    <location>
        <begin position="235"/>
        <end position="251"/>
    </location>
</feature>
<feature type="compositionally biased region" description="Low complexity" evidence="2">
    <location>
        <begin position="152"/>
        <end position="165"/>
    </location>
</feature>
<feature type="region of interest" description="Disordered" evidence="2">
    <location>
        <begin position="612"/>
        <end position="652"/>
    </location>
</feature>
<feature type="compositionally biased region" description="Pro residues" evidence="2">
    <location>
        <begin position="1063"/>
        <end position="1075"/>
    </location>
</feature>
<keyword evidence="1" id="KW-0175">Coiled coil</keyword>
<feature type="compositionally biased region" description="Basic residues" evidence="2">
    <location>
        <begin position="197"/>
        <end position="223"/>
    </location>
</feature>
<dbReference type="SMR" id="O16310"/>
<evidence type="ECO:0000256" key="2">
    <source>
        <dbReference type="SAM" id="MobiDB-lite"/>
    </source>
</evidence>
<dbReference type="CTD" id="179114"/>
<sequence>MNGATTEAEDHSVYLPSAHPTDQIDPIEGTSSENNDSPIDESSNDSTTSSLSVLKPTDPVKCDTCSVLATLSFFKQRQPASGGKTEDIFKSYCSNCKTFFGMSSKKVRGVFSFVNEDGRILSNSERLEFLRSQKRARSASRSNSVCQVPEKGSGVSNSDTSTNGNSDEKDEEIAKEDDEGIDEDDGDEETPEQKTTIPKKKPKNAFGGKSKKNNWGTRKKSKAKVSQVQSTSSEKISKKDQENARPRETKLRNTPTVTPIDKKRGRPIKISPRAATISSVSTKPTHTSEFFKSSPITSHVSKTAETCCQTDTDLLLKSTYLKECFNTTVRDALGEPVAARLNDMPMVLKKKFLLMIRTISEQEKRILKYEENEEKSLLAVKTLKDFGRSTRLEFSDSFRNIRADLVERKEEFKAHEAEVVAVIKSQTRTYEAYKQQMQKNAEDQKLEYSALLAKVEFLQQELTYEKDRAEFYLRARDVCKKEQNKAIEQAETAVKNLNDRLFLADNETCTRCKTVEKIRKKMTMEVAEMTEKCARANQERNDAVERAALFESAAQKLGKDCDSIKYERDSWKAYAERYKKDVIKLTHTLKEKDKELLDKIAEIAATPKSITTPRSVACTPNDPERVSPPEDGEIVDTPPHSSPQATLNPAPKAVAKPLIQQIVEKKAPPQIASGFESWIPKEKLNAPAPSIPKSVSAFGVPLKPPNAESERPKVAPSSQPNPWEKLAKSTSAAASNSLFEALSKVQADNFSGGGSTPSYSKSYLEEMNRVMSTRKRVVEEAAEVQKKPNPAPSGVTATPPKKAKTSNSVPPNKMVSAASTPSSSSTPGPASTSVGRFTNLKKIPKLSEKPPQAEFAPALGLSQKSDESGEIPGLGMEKLDDSVKEKEKEEMMKKIKPAESTTPTVKASPAQNPNKPNTPAQKQNKFNGSPNKKPNMRPVNRTGNSQAPPWQRSRQPSPPPSNQSPWRQQPQQQYGIQSNQNRGFQMDLGMDRPWSDSPSGPSGSRSNNSFSDLPWHRAQDTPFGKVPIQDNFAMSGPRPMPPRPMPPQQSPFFNNAPGNGFYPPQPRDFSPPQPPQQSRMFPPSQPPFGYAGPPNQGRGNPRSFYG</sequence>
<dbReference type="EMBL" id="BX284605">
    <property type="protein sequence ID" value="CCD63090.1"/>
    <property type="molecule type" value="Genomic_DNA"/>
</dbReference>
<reference evidence="3 4" key="1">
    <citation type="journal article" date="1998" name="Science">
        <title>Genome sequence of the nematode C. elegans: a platform for investigating biology.</title>
        <authorList>
            <consortium name="The C. elegans sequencing consortium"/>
            <person name="Sulson J.E."/>
            <person name="Waterston R."/>
        </authorList>
    </citation>
    <scope>NUCLEOTIDE SEQUENCE [LARGE SCALE GENOMIC DNA]</scope>
    <source>
        <strain evidence="3 4">Bristol N2</strain>
    </source>
</reference>
<evidence type="ECO:0000313" key="5">
    <source>
        <dbReference type="WormBase" id="C05C8.4"/>
    </source>
</evidence>
<keyword evidence="4" id="KW-1185">Reference proteome</keyword>
<feature type="compositionally biased region" description="Polar residues" evidence="2">
    <location>
        <begin position="899"/>
        <end position="932"/>
    </location>
</feature>
<feature type="compositionally biased region" description="Low complexity" evidence="2">
    <location>
        <begin position="816"/>
        <end position="833"/>
    </location>
</feature>
<proteinExistence type="evidence at protein level"/>
<dbReference type="AlphaFoldDB" id="O16310"/>
<dbReference type="WormBase" id="C05C8.4">
    <property type="protein sequence ID" value="CE07922"/>
    <property type="gene ID" value="WBGene00001563"/>
    <property type="gene designation" value="gei-6"/>
</dbReference>
<dbReference type="HOGENOM" id="CLU_009541_0_0_1"/>
<dbReference type="Bgee" id="WBGene00001563">
    <property type="expression patterns" value="Expressed in embryo and 4 other cell types or tissues"/>
</dbReference>
<dbReference type="PaxDb" id="6239-C05C8.4"/>
<dbReference type="RefSeq" id="NP_504836.1">
    <property type="nucleotide sequence ID" value="NM_072435.7"/>
</dbReference>
<dbReference type="KEGG" id="cel:CELE_C05C8.4"/>
<feature type="compositionally biased region" description="Low complexity" evidence="2">
    <location>
        <begin position="224"/>
        <end position="233"/>
    </location>
</feature>
<gene>
    <name evidence="3 5" type="primary">gei-6</name>
    <name evidence="5" type="ORF">C05C8.4</name>
    <name evidence="3" type="ORF">CELE_C05C8.4</name>
</gene>
<feature type="compositionally biased region" description="Acidic residues" evidence="2">
    <location>
        <begin position="168"/>
        <end position="190"/>
    </location>
</feature>
<feature type="compositionally biased region" description="Low complexity" evidence="2">
    <location>
        <begin position="945"/>
        <end position="955"/>
    </location>
</feature>
<evidence type="ECO:0007829" key="6">
    <source>
        <dbReference type="PeptideAtlas" id="O16310"/>
    </source>
</evidence>
<dbReference type="InParanoid" id="O16310"/>
<dbReference type="AGR" id="WB:WBGene00001563"/>
<feature type="region of interest" description="Disordered" evidence="2">
    <location>
        <begin position="138"/>
        <end position="264"/>
    </location>
</feature>